<evidence type="ECO:0000256" key="1">
    <source>
        <dbReference type="ARBA" id="ARBA00023125"/>
    </source>
</evidence>
<keyword evidence="1" id="KW-0238">DNA-binding</keyword>
<dbReference type="EMBL" id="NPCC01000042">
    <property type="protein sequence ID" value="PAE87101.1"/>
    <property type="molecule type" value="Genomic_DNA"/>
</dbReference>
<dbReference type="Proteomes" id="UP000216207">
    <property type="component" value="Unassembled WGS sequence"/>
</dbReference>
<dbReference type="SUPFAM" id="SSF46955">
    <property type="entry name" value="Putative DNA-binding domain"/>
    <property type="match status" value="1"/>
</dbReference>
<comment type="caution">
    <text evidence="3">The sequence shown here is derived from an EMBL/GenBank/DDBJ whole genome shotgun (WGS) entry which is preliminary data.</text>
</comment>
<evidence type="ECO:0000313" key="4">
    <source>
        <dbReference type="Proteomes" id="UP000216207"/>
    </source>
</evidence>
<name>A0A268NUM9_SHOCL</name>
<dbReference type="GO" id="GO:0003700">
    <property type="term" value="F:DNA-binding transcription factor activity"/>
    <property type="evidence" value="ECO:0007669"/>
    <property type="project" value="InterPro"/>
</dbReference>
<protein>
    <submittedName>
        <fullName evidence="3">MerR family transcriptional regulator</fullName>
    </submittedName>
</protein>
<dbReference type="GO" id="GO:0003677">
    <property type="term" value="F:DNA binding"/>
    <property type="evidence" value="ECO:0007669"/>
    <property type="project" value="UniProtKB-KW"/>
</dbReference>
<evidence type="ECO:0000259" key="2">
    <source>
        <dbReference type="PROSITE" id="PS50937"/>
    </source>
</evidence>
<dbReference type="InterPro" id="IPR009061">
    <property type="entry name" value="DNA-bd_dom_put_sf"/>
</dbReference>
<dbReference type="CDD" id="cd01109">
    <property type="entry name" value="HTH_YyaN"/>
    <property type="match status" value="1"/>
</dbReference>
<dbReference type="PRINTS" id="PR00040">
    <property type="entry name" value="HTHMERR"/>
</dbReference>
<accession>A0A268NUM9</accession>
<dbReference type="OMA" id="YKIATYG"/>
<reference evidence="3 4" key="1">
    <citation type="submission" date="2017-07" db="EMBL/GenBank/DDBJ databases">
        <title>Isolation and whole genome analysis of endospore-forming bacteria from heroin.</title>
        <authorList>
            <person name="Kalinowski J."/>
            <person name="Ahrens B."/>
            <person name="Al-Dilaimi A."/>
            <person name="Winkler A."/>
            <person name="Wibberg D."/>
            <person name="Schleenbecker U."/>
            <person name="Ruckert C."/>
            <person name="Wolfel R."/>
            <person name="Grass G."/>
        </authorList>
    </citation>
    <scope>NUCLEOTIDE SEQUENCE [LARGE SCALE GENOMIC DNA]</scope>
    <source>
        <strain evidence="3 4">7539</strain>
    </source>
</reference>
<dbReference type="PANTHER" id="PTHR30204:SF82">
    <property type="entry name" value="TRANSCRIPTIONAL REGULATOR, MERR FAMILY"/>
    <property type="match status" value="1"/>
</dbReference>
<proteinExistence type="predicted"/>
<dbReference type="PANTHER" id="PTHR30204">
    <property type="entry name" value="REDOX-CYCLING DRUG-SENSING TRANSCRIPTIONAL ACTIVATOR SOXR"/>
    <property type="match status" value="1"/>
</dbReference>
<dbReference type="AlphaFoldDB" id="A0A268NUM9"/>
<dbReference type="InterPro" id="IPR047057">
    <property type="entry name" value="MerR_fam"/>
</dbReference>
<gene>
    <name evidence="3" type="ORF">CHH72_20195</name>
</gene>
<dbReference type="Gene3D" id="1.10.1660.10">
    <property type="match status" value="1"/>
</dbReference>
<dbReference type="Pfam" id="PF13411">
    <property type="entry name" value="MerR_1"/>
    <property type="match status" value="1"/>
</dbReference>
<feature type="domain" description="HTH merR-type" evidence="2">
    <location>
        <begin position="19"/>
        <end position="88"/>
    </location>
</feature>
<dbReference type="PROSITE" id="PS50937">
    <property type="entry name" value="HTH_MERR_2"/>
    <property type="match status" value="1"/>
</dbReference>
<evidence type="ECO:0000313" key="3">
    <source>
        <dbReference type="EMBL" id="PAE87101.1"/>
    </source>
</evidence>
<dbReference type="InterPro" id="IPR000551">
    <property type="entry name" value="MerR-type_HTH_dom"/>
</dbReference>
<sequence length="148" mass="17024">MSVVLRVNSKSRGEIKKLNYSINEVASKFGLSAHTLRFYDKEGLMPFIGRDKSGNRVFTDTDLNWVAMVCCLKDTGMKIKDIKQYADWCTEGLQTIEERKTMLADHRQQVVKQMEALKKNLALIDSKIAVYENPEEAEKKYGLLEKQE</sequence>
<organism evidence="3 4">
    <name type="scientific">Shouchella clausii</name>
    <name type="common">Alkalihalobacillus clausii</name>
    <dbReference type="NCBI Taxonomy" id="79880"/>
    <lineage>
        <taxon>Bacteria</taxon>
        <taxon>Bacillati</taxon>
        <taxon>Bacillota</taxon>
        <taxon>Bacilli</taxon>
        <taxon>Bacillales</taxon>
        <taxon>Bacillaceae</taxon>
        <taxon>Shouchella</taxon>
    </lineage>
</organism>
<dbReference type="SMART" id="SM00422">
    <property type="entry name" value="HTH_MERR"/>
    <property type="match status" value="1"/>
</dbReference>